<evidence type="ECO:0000259" key="3">
    <source>
        <dbReference type="Pfam" id="PF01645"/>
    </source>
</evidence>
<keyword evidence="5" id="KW-1185">Reference proteome</keyword>
<protein>
    <submittedName>
        <fullName evidence="4">Archaeal-type glutamate synthase [NADPH]</fullName>
    </submittedName>
</protein>
<evidence type="ECO:0000313" key="4">
    <source>
        <dbReference type="EMBL" id="BCS80602.1"/>
    </source>
</evidence>
<dbReference type="InterPro" id="IPR002932">
    <property type="entry name" value="Glu_synthdom"/>
</dbReference>
<reference evidence="4 5" key="1">
    <citation type="submission" date="2021-02" db="EMBL/GenBank/DDBJ databases">
        <title>Nitrogen-fixing ability and nitrogen fixation related genes of thermophilic fermentative bacteria in the genus Caldicellulosiruptor.</title>
        <authorList>
            <person name="Chen Y."/>
            <person name="Nishihara A."/>
            <person name="Haruta S."/>
        </authorList>
    </citation>
    <scope>NUCLEOTIDE SEQUENCE [LARGE SCALE GENOMIC DNA]</scope>
    <source>
        <strain evidence="4 5">YA01</strain>
    </source>
</reference>
<evidence type="ECO:0000256" key="1">
    <source>
        <dbReference type="ARBA" id="ARBA00009716"/>
    </source>
</evidence>
<dbReference type="CDD" id="cd02808">
    <property type="entry name" value="GltS_FMN"/>
    <property type="match status" value="1"/>
</dbReference>
<dbReference type="InterPro" id="IPR013785">
    <property type="entry name" value="Aldolase_TIM"/>
</dbReference>
<dbReference type="Gene3D" id="3.20.20.70">
    <property type="entry name" value="Aldolase class I"/>
    <property type="match status" value="1"/>
</dbReference>
<dbReference type="Proteomes" id="UP000663623">
    <property type="component" value="Chromosome"/>
</dbReference>
<dbReference type="PIRSF" id="PIRSF006429">
    <property type="entry name" value="GOGAT_lg_2"/>
    <property type="match status" value="1"/>
</dbReference>
<gene>
    <name evidence="4" type="ORF">CaldiYA01_05620</name>
</gene>
<evidence type="ECO:0000313" key="5">
    <source>
        <dbReference type="Proteomes" id="UP000663623"/>
    </source>
</evidence>
<organism evidence="4 5">
    <name type="scientific">Caldicellulosiruptor diazotrophicus</name>
    <dbReference type="NCBI Taxonomy" id="2806205"/>
    <lineage>
        <taxon>Bacteria</taxon>
        <taxon>Bacillati</taxon>
        <taxon>Bacillota</taxon>
        <taxon>Bacillota incertae sedis</taxon>
        <taxon>Caldicellulosiruptorales</taxon>
        <taxon>Caldicellulosiruptoraceae</taxon>
        <taxon>Caldicellulosiruptor</taxon>
    </lineage>
</organism>
<dbReference type="InterPro" id="IPR024188">
    <property type="entry name" value="GltB"/>
</dbReference>
<evidence type="ECO:0000256" key="2">
    <source>
        <dbReference type="PIRNR" id="PIRNR006429"/>
    </source>
</evidence>
<comment type="similarity">
    <text evidence="1 2">Belongs to the glutamate synthase family.</text>
</comment>
<dbReference type="Pfam" id="PF01645">
    <property type="entry name" value="Glu_synthase"/>
    <property type="match status" value="1"/>
</dbReference>
<feature type="domain" description="Glutamate synthase" evidence="3">
    <location>
        <begin position="282"/>
        <end position="412"/>
    </location>
</feature>
<dbReference type="RefSeq" id="WP_207181118.1">
    <property type="nucleotide sequence ID" value="NZ_AP024480.1"/>
</dbReference>
<proteinExistence type="inferred from homology"/>
<dbReference type="SUPFAM" id="SSF51395">
    <property type="entry name" value="FMN-linked oxidoreductases"/>
    <property type="match status" value="1"/>
</dbReference>
<sequence length="529" mass="58660">MNLRRPNANEATGTFNRSKDVVPMSGICTRCVDGCQGNCEIFLASFRGREVLYPGPFGEVTAGADKNYPVDYSHLNIQGYAVGAKGFPEGVEPNPDTAIFPNVDTSTEYGWEKKVKMKVPIFTGALGSTEIARKNWEHFAVGAAISGITLVCGENVCGVDPELELTSDGKVKKSPEMDRRINTYKRFHEGWGEILVQMNVEDTRLGVAEYVIEKHGLDTIELKWGQGAKCIGGEIKVKSLERALELKKRGYIVLPDPTQKDVQEAFKRGAIREFERHSRLGFVEKESFLQEVERLRSLGFKRITLKTGAYSAVELAMALRFGAEAKLDLITIDGAPGGTGMSPWPMMNEWGIPTFYLEALAYQFAEKLTKKGFRVPDLAIAGGFSTEDGVFKAIAMGAPYVKAVCMGRALMIPGMVGKNIEKWLKEGNLPKTVSKYGTTPEEIFITYEELREKYGDEIKNIPLGAIGIYTFVQKFKTGLQQLMAGSRNFRISTISRKDLIALTEDAAKISGIPYVMDAYREEAERILEE</sequence>
<name>A0ABM7NKH6_9FIRM</name>
<dbReference type="EMBL" id="AP024480">
    <property type="protein sequence ID" value="BCS80602.1"/>
    <property type="molecule type" value="Genomic_DNA"/>
</dbReference>
<accession>A0ABM7NKH6</accession>